<dbReference type="EMBL" id="JARJLG010000010">
    <property type="protein sequence ID" value="KAJ7777623.1"/>
    <property type="molecule type" value="Genomic_DNA"/>
</dbReference>
<proteinExistence type="predicted"/>
<protein>
    <recommendedName>
        <fullName evidence="4">NAD(P)-binding protein</fullName>
    </recommendedName>
</protein>
<reference evidence="2" key="1">
    <citation type="submission" date="2023-03" db="EMBL/GenBank/DDBJ databases">
        <title>Massive genome expansion in bonnet fungi (Mycena s.s.) driven by repeated elements and novel gene families across ecological guilds.</title>
        <authorList>
            <consortium name="Lawrence Berkeley National Laboratory"/>
            <person name="Harder C.B."/>
            <person name="Miyauchi S."/>
            <person name="Viragh M."/>
            <person name="Kuo A."/>
            <person name="Thoen E."/>
            <person name="Andreopoulos B."/>
            <person name="Lu D."/>
            <person name="Skrede I."/>
            <person name="Drula E."/>
            <person name="Henrissat B."/>
            <person name="Morin E."/>
            <person name="Kohler A."/>
            <person name="Barry K."/>
            <person name="LaButti K."/>
            <person name="Morin E."/>
            <person name="Salamov A."/>
            <person name="Lipzen A."/>
            <person name="Mereny Z."/>
            <person name="Hegedus B."/>
            <person name="Baldrian P."/>
            <person name="Stursova M."/>
            <person name="Weitz H."/>
            <person name="Taylor A."/>
            <person name="Grigoriev I.V."/>
            <person name="Nagy L.G."/>
            <person name="Martin F."/>
            <person name="Kauserud H."/>
        </authorList>
    </citation>
    <scope>NUCLEOTIDE SEQUENCE</scope>
    <source>
        <strain evidence="2">CBHHK188m</strain>
    </source>
</reference>
<dbReference type="InterPro" id="IPR036291">
    <property type="entry name" value="NAD(P)-bd_dom_sf"/>
</dbReference>
<evidence type="ECO:0000256" key="1">
    <source>
        <dbReference type="ARBA" id="ARBA00023002"/>
    </source>
</evidence>
<name>A0AAD7K3G9_9AGAR</name>
<dbReference type="Proteomes" id="UP001215280">
    <property type="component" value="Unassembled WGS sequence"/>
</dbReference>
<dbReference type="PANTHER" id="PTHR47534:SF3">
    <property type="entry name" value="ALCOHOL DEHYDROGENASE-LIKE C-TERMINAL DOMAIN-CONTAINING PROTEIN"/>
    <property type="match status" value="1"/>
</dbReference>
<dbReference type="SUPFAM" id="SSF51735">
    <property type="entry name" value="NAD(P)-binding Rossmann-fold domains"/>
    <property type="match status" value="1"/>
</dbReference>
<organism evidence="2 3">
    <name type="scientific">Mycena maculata</name>
    <dbReference type="NCBI Taxonomy" id="230809"/>
    <lineage>
        <taxon>Eukaryota</taxon>
        <taxon>Fungi</taxon>
        <taxon>Dikarya</taxon>
        <taxon>Basidiomycota</taxon>
        <taxon>Agaricomycotina</taxon>
        <taxon>Agaricomycetes</taxon>
        <taxon>Agaricomycetidae</taxon>
        <taxon>Agaricales</taxon>
        <taxon>Marasmiineae</taxon>
        <taxon>Mycenaceae</taxon>
        <taxon>Mycena</taxon>
    </lineage>
</organism>
<dbReference type="Gene3D" id="3.40.50.720">
    <property type="entry name" value="NAD(P)-binding Rossmann-like Domain"/>
    <property type="match status" value="1"/>
</dbReference>
<dbReference type="PANTHER" id="PTHR47534">
    <property type="entry name" value="YALI0E05731P"/>
    <property type="match status" value="1"/>
</dbReference>
<gene>
    <name evidence="2" type="ORF">DFH07DRAFT_12625</name>
</gene>
<comment type="caution">
    <text evidence="2">The sequence shown here is derived from an EMBL/GenBank/DDBJ whole genome shotgun (WGS) entry which is preliminary data.</text>
</comment>
<accession>A0AAD7K3G9</accession>
<dbReference type="InterPro" id="IPR002347">
    <property type="entry name" value="SDR_fam"/>
</dbReference>
<evidence type="ECO:0008006" key="4">
    <source>
        <dbReference type="Google" id="ProtNLM"/>
    </source>
</evidence>
<dbReference type="Pfam" id="PF00106">
    <property type="entry name" value="adh_short"/>
    <property type="match status" value="1"/>
</dbReference>
<evidence type="ECO:0000313" key="3">
    <source>
        <dbReference type="Proteomes" id="UP001215280"/>
    </source>
</evidence>
<dbReference type="AlphaFoldDB" id="A0AAD7K3G9"/>
<dbReference type="GO" id="GO:0016491">
    <property type="term" value="F:oxidoreductase activity"/>
    <property type="evidence" value="ECO:0007669"/>
    <property type="project" value="UniProtKB-KW"/>
</dbReference>
<sequence>MSPNAAKALQTVSLTAQRKTAIVVGGTLGIGAAVARQFAKLGCSRVVVFGRNQARGAAVLEDLKRLAPGDSPVQVEFVKGELSDVQSMRAAAEALQQAGGEAGIDYLVMCQKGLPTATISENADGYDMAFAIQCISRFALAYLLTTRGALAPGAAVLSIADQGQSFDALSVDDLSLARHLATGISPTTMFLDQSKRDSSVLDAFHEELNIRYPQYRYFHLSPGLVSSEQFDVNKFPGFLKYGVWLGQRLMSSTPAQYAMLPVYILTAPAASITGRYFDSKLNPKPIGKWAADARNREALWGRLVGVVGEN</sequence>
<keyword evidence="3" id="KW-1185">Reference proteome</keyword>
<dbReference type="InterPro" id="IPR052228">
    <property type="entry name" value="Sec_Metab_Biosynth_Oxidored"/>
</dbReference>
<keyword evidence="1" id="KW-0560">Oxidoreductase</keyword>
<evidence type="ECO:0000313" key="2">
    <source>
        <dbReference type="EMBL" id="KAJ7777623.1"/>
    </source>
</evidence>